<keyword evidence="1" id="KW-1133">Transmembrane helix</keyword>
<gene>
    <name evidence="2" type="ORF">NE237_002120</name>
</gene>
<evidence type="ECO:0000313" key="2">
    <source>
        <dbReference type="EMBL" id="KAJ4977014.1"/>
    </source>
</evidence>
<keyword evidence="1" id="KW-0472">Membrane</keyword>
<dbReference type="EMBL" id="JAMYWD010000003">
    <property type="protein sequence ID" value="KAJ4977014.1"/>
    <property type="molecule type" value="Genomic_DNA"/>
</dbReference>
<keyword evidence="1" id="KW-0812">Transmembrane</keyword>
<comment type="caution">
    <text evidence="2">The sequence shown here is derived from an EMBL/GenBank/DDBJ whole genome shotgun (WGS) entry which is preliminary data.</text>
</comment>
<organism evidence="2 3">
    <name type="scientific">Protea cynaroides</name>
    <dbReference type="NCBI Taxonomy" id="273540"/>
    <lineage>
        <taxon>Eukaryota</taxon>
        <taxon>Viridiplantae</taxon>
        <taxon>Streptophyta</taxon>
        <taxon>Embryophyta</taxon>
        <taxon>Tracheophyta</taxon>
        <taxon>Spermatophyta</taxon>
        <taxon>Magnoliopsida</taxon>
        <taxon>Proteales</taxon>
        <taxon>Proteaceae</taxon>
        <taxon>Protea</taxon>
    </lineage>
</organism>
<protein>
    <submittedName>
        <fullName evidence="2">Uncharacterized protein</fullName>
    </submittedName>
</protein>
<feature type="transmembrane region" description="Helical" evidence="1">
    <location>
        <begin position="174"/>
        <end position="192"/>
    </location>
</feature>
<evidence type="ECO:0000313" key="3">
    <source>
        <dbReference type="Proteomes" id="UP001141806"/>
    </source>
</evidence>
<sequence length="302" mass="33096">MSLAVIQSMPNLGKSVRPLDYTPSQPLIQSRPSTSRFARLTIVPTSLSLQNNFDLLGNPNAWLNENPKSTIHIENPTETPIEHPPPATTLSSNPLSVLLASIRDLSMVAKPDDMSGLWSNLSPLGSPSSFALSLFPSVPFSQRVRGKVTQTSKVASSARTAVAYEIRLGFSDGFFWLVACGVVHCLLGFGVVWPPSRFHAYIVSLAFANSIARAYRFGLGFYFFYPTNAPPPPSCFKSCSIRHGEGFAAYSFASSLRSLPHTLSFVSSTSRRRQLSAITKNLETRRFEIESPSFSSKDPRTS</sequence>
<dbReference type="Proteomes" id="UP001141806">
    <property type="component" value="Unassembled WGS sequence"/>
</dbReference>
<proteinExistence type="predicted"/>
<evidence type="ECO:0000256" key="1">
    <source>
        <dbReference type="SAM" id="Phobius"/>
    </source>
</evidence>
<accession>A0A9Q0KUU2</accession>
<dbReference type="AlphaFoldDB" id="A0A9Q0KUU2"/>
<name>A0A9Q0KUU2_9MAGN</name>
<reference evidence="2" key="1">
    <citation type="journal article" date="2023" name="Plant J.">
        <title>The genome of the king protea, Protea cynaroides.</title>
        <authorList>
            <person name="Chang J."/>
            <person name="Duong T.A."/>
            <person name="Schoeman C."/>
            <person name="Ma X."/>
            <person name="Roodt D."/>
            <person name="Barker N."/>
            <person name="Li Z."/>
            <person name="Van de Peer Y."/>
            <person name="Mizrachi E."/>
        </authorList>
    </citation>
    <scope>NUCLEOTIDE SEQUENCE</scope>
    <source>
        <tissue evidence="2">Young leaves</tissue>
    </source>
</reference>
<keyword evidence="3" id="KW-1185">Reference proteome</keyword>